<accession>A0A917NJA1</accession>
<feature type="compositionally biased region" description="Basic and acidic residues" evidence="1">
    <location>
        <begin position="13"/>
        <end position="22"/>
    </location>
</feature>
<organism evidence="3 4">
    <name type="scientific">Neoroseomonas lacus</name>
    <dbReference type="NCBI Taxonomy" id="287609"/>
    <lineage>
        <taxon>Bacteria</taxon>
        <taxon>Pseudomonadati</taxon>
        <taxon>Pseudomonadota</taxon>
        <taxon>Alphaproteobacteria</taxon>
        <taxon>Acetobacterales</taxon>
        <taxon>Acetobacteraceae</taxon>
        <taxon>Neoroseomonas</taxon>
    </lineage>
</organism>
<dbReference type="PANTHER" id="PTHR36180">
    <property type="entry name" value="DNA-BINDING PROTEIN-RELATED-RELATED"/>
    <property type="match status" value="1"/>
</dbReference>
<evidence type="ECO:0000313" key="4">
    <source>
        <dbReference type="Proteomes" id="UP000661507"/>
    </source>
</evidence>
<sequence>MLGITNVGNAAARLDDDEKGIHTMDTPGGPQKTGLVNESGLYSTVMTSRKEGARRFKKWVTGEVLPSIRKDGGYMLARPEETVEELAARAMGMLQATVERQKAQLAVAVPALQRP</sequence>
<keyword evidence="4" id="KW-1185">Reference proteome</keyword>
<feature type="domain" description="Bro-N" evidence="2">
    <location>
        <begin position="1"/>
        <end position="72"/>
    </location>
</feature>
<comment type="caution">
    <text evidence="3">The sequence shown here is derived from an EMBL/GenBank/DDBJ whole genome shotgun (WGS) entry which is preliminary data.</text>
</comment>
<evidence type="ECO:0000259" key="2">
    <source>
        <dbReference type="PROSITE" id="PS51750"/>
    </source>
</evidence>
<reference evidence="3" key="1">
    <citation type="journal article" date="2014" name="Int. J. Syst. Evol. Microbiol.">
        <title>Complete genome sequence of Corynebacterium casei LMG S-19264T (=DSM 44701T), isolated from a smear-ripened cheese.</title>
        <authorList>
            <consortium name="US DOE Joint Genome Institute (JGI-PGF)"/>
            <person name="Walter F."/>
            <person name="Albersmeier A."/>
            <person name="Kalinowski J."/>
            <person name="Ruckert C."/>
        </authorList>
    </citation>
    <scope>NUCLEOTIDE SEQUENCE</scope>
    <source>
        <strain evidence="3">CGMCC 1.3617</strain>
    </source>
</reference>
<dbReference type="PROSITE" id="PS51750">
    <property type="entry name" value="BRO_N"/>
    <property type="match status" value="1"/>
</dbReference>
<feature type="region of interest" description="Disordered" evidence="1">
    <location>
        <begin position="1"/>
        <end position="36"/>
    </location>
</feature>
<dbReference type="Proteomes" id="UP000661507">
    <property type="component" value="Unassembled WGS sequence"/>
</dbReference>
<dbReference type="InterPro" id="IPR003497">
    <property type="entry name" value="BRO_N_domain"/>
</dbReference>
<proteinExistence type="predicted"/>
<dbReference type="EMBL" id="BMKW01000002">
    <property type="protein sequence ID" value="GGJ05042.1"/>
    <property type="molecule type" value="Genomic_DNA"/>
</dbReference>
<dbReference type="PANTHER" id="PTHR36180:SF2">
    <property type="entry name" value="BRO FAMILY PROTEIN"/>
    <property type="match status" value="1"/>
</dbReference>
<dbReference type="SMART" id="SM01040">
    <property type="entry name" value="Bro-N"/>
    <property type="match status" value="1"/>
</dbReference>
<dbReference type="AlphaFoldDB" id="A0A917NJA1"/>
<reference evidence="3" key="2">
    <citation type="submission" date="2020-09" db="EMBL/GenBank/DDBJ databases">
        <authorList>
            <person name="Sun Q."/>
            <person name="Zhou Y."/>
        </authorList>
    </citation>
    <scope>NUCLEOTIDE SEQUENCE</scope>
    <source>
        <strain evidence="3">CGMCC 1.3617</strain>
    </source>
</reference>
<gene>
    <name evidence="3" type="ORF">GCM10011320_09950</name>
</gene>
<evidence type="ECO:0000313" key="3">
    <source>
        <dbReference type="EMBL" id="GGJ05042.1"/>
    </source>
</evidence>
<evidence type="ECO:0000256" key="1">
    <source>
        <dbReference type="SAM" id="MobiDB-lite"/>
    </source>
</evidence>
<name>A0A917NJA1_9PROT</name>
<protein>
    <recommendedName>
        <fullName evidence="2">Bro-N domain-containing protein</fullName>
    </recommendedName>
</protein>
<dbReference type="Pfam" id="PF02498">
    <property type="entry name" value="Bro-N"/>
    <property type="match status" value="1"/>
</dbReference>